<dbReference type="InterPro" id="IPR049171">
    <property type="entry name" value="GLGE_C"/>
</dbReference>
<reference evidence="10" key="1">
    <citation type="submission" date="2018-02" db="EMBL/GenBank/DDBJ databases">
        <authorList>
            <person name="Hornung B."/>
        </authorList>
    </citation>
    <scope>NUCLEOTIDE SEQUENCE [LARGE SCALE GENOMIC DNA]</scope>
</reference>
<feature type="compositionally biased region" description="Pro residues" evidence="7">
    <location>
        <begin position="73"/>
        <end position="89"/>
    </location>
</feature>
<accession>A0A375HXF8</accession>
<evidence type="ECO:0000256" key="2">
    <source>
        <dbReference type="ARBA" id="ARBA00022676"/>
    </source>
</evidence>
<dbReference type="SMART" id="SM00642">
    <property type="entry name" value="Aamy"/>
    <property type="match status" value="1"/>
</dbReference>
<feature type="binding site" evidence="6">
    <location>
        <position position="479"/>
    </location>
    <ligand>
        <name>alpha-maltose 1-phosphate</name>
        <dbReference type="ChEBI" id="CHEBI:63576"/>
    </ligand>
</feature>
<organism evidence="9 10">
    <name type="scientific">Propionibacterium ruminifibrarum</name>
    <dbReference type="NCBI Taxonomy" id="1962131"/>
    <lineage>
        <taxon>Bacteria</taxon>
        <taxon>Bacillati</taxon>
        <taxon>Actinomycetota</taxon>
        <taxon>Actinomycetes</taxon>
        <taxon>Propionibacteriales</taxon>
        <taxon>Propionibacteriaceae</taxon>
        <taxon>Propionibacterium</taxon>
    </lineage>
</organism>
<dbReference type="GO" id="GO:0004553">
    <property type="term" value="F:hydrolase activity, hydrolyzing O-glycosyl compounds"/>
    <property type="evidence" value="ECO:0007669"/>
    <property type="project" value="InterPro"/>
</dbReference>
<evidence type="ECO:0000256" key="5">
    <source>
        <dbReference type="ARBA" id="ARBA00048735"/>
    </source>
</evidence>
<dbReference type="GO" id="GO:0030979">
    <property type="term" value="P:alpha-glucan biosynthetic process"/>
    <property type="evidence" value="ECO:0007669"/>
    <property type="project" value="UniProtKB-UniRule"/>
</dbReference>
<evidence type="ECO:0000259" key="8">
    <source>
        <dbReference type="SMART" id="SM00642"/>
    </source>
</evidence>
<keyword evidence="10" id="KW-1185">Reference proteome</keyword>
<dbReference type="Gene3D" id="2.60.40.10">
    <property type="entry name" value="Immunoglobulins"/>
    <property type="match status" value="1"/>
</dbReference>
<sequence length="746" mass="82883">MFSKWKSRSQRRNESPQQVPDEPTTAPAPMPQEPPNRQEPAPRADVQPVSPPVVPEQALADEPDAGRPRHAAPEPPAENPTRIPVPPRRGVPNGFGRIPVHNVSPVLENGAYPAKAVEGETITVRANIFREGHDALGACVILTDPAGTEQRIDMAQVEPMGLDIWAAQVRLGVPGDYSFRVEAFDDRWRTWQHNAAIKLDAGLDVPLVCAEGRILLEEAAEAARAADAEHDAALLADAGRRLDPGAPVQQLREVVTGPEVDAAMSRWLPRNLLTPTAEFPLVVHRRGAQFSSWYEFFPRSVGAVRHEDGSWTSGTFRSSEKMLERIAELGFTVAYLPPINPIGRAFRKGPNNTLQAGPDDPGSPWAIGSADGGHDAVNPELGTIEDFDHFVARAHELGLEIALDFALQASPDHPWAVEHPEWFTTRADGTIAYAENPPKKYQDIYPINFDNDPEGIYNEALRLAEFWIDHGVTILRVDNPHTKPVDFWAWFAARLHERHPEVVIQAEAFTRPEMMHALAKVGFHLSYCYYTWRNTKYELGEYLTELSNESVDFFRPNFFTNTPDINPTFTQSGNPAAFAIRMILAATMSPAWGVYSGFELCEHEVLKPGGEEYMNSEKYEFRPRDYDAEPNLNGLMRMLNAIRAGHPALQQMRGTQVLGTSSDKIFAFAKRDGDDRVVTIVSLDPDEGVDGTVHIDLGWLGLDPDAPVRVHDELTGQDFDWGADNYVRLWPAQPAHVLSVRPADQG</sequence>
<dbReference type="EC" id="2.4.99.16" evidence="6"/>
<dbReference type="AlphaFoldDB" id="A0A375HXF8"/>
<dbReference type="InterPro" id="IPR017853">
    <property type="entry name" value="GH"/>
</dbReference>
<dbReference type="EMBL" id="OMOH01000001">
    <property type="protein sequence ID" value="SPF67174.1"/>
    <property type="molecule type" value="Genomic_DNA"/>
</dbReference>
<evidence type="ECO:0000256" key="7">
    <source>
        <dbReference type="SAM" id="MobiDB-lite"/>
    </source>
</evidence>
<comment type="function">
    <text evidence="6">Maltosyltransferase that uses maltose 1-phosphate (M1P) as the sugar donor to elongate linear or branched alpha-(1-&gt;4)-glucans. Is involved in a branched alpha-glucan biosynthetic pathway from trehalose, together with TreS, Mak and GlgB.</text>
</comment>
<feature type="binding site" evidence="6">
    <location>
        <position position="443"/>
    </location>
    <ligand>
        <name>alpha-maltose 1-phosphate</name>
        <dbReference type="ChEBI" id="CHEBI:63576"/>
    </ligand>
</feature>
<dbReference type="Gene3D" id="3.20.20.80">
    <property type="entry name" value="Glycosidases"/>
    <property type="match status" value="1"/>
</dbReference>
<keyword evidence="2 6" id="KW-0328">Glycosyltransferase</keyword>
<dbReference type="Proteomes" id="UP000265962">
    <property type="component" value="Unassembled WGS sequence"/>
</dbReference>
<dbReference type="PANTHER" id="PTHR47786:SF2">
    <property type="entry name" value="GLYCOSYL HYDROLASE FAMILY 13 CATALYTIC DOMAIN-CONTAINING PROTEIN"/>
    <property type="match status" value="1"/>
</dbReference>
<dbReference type="PANTHER" id="PTHR47786">
    <property type="entry name" value="ALPHA-1,4-GLUCAN:MALTOSE-1-PHOSPHATE MALTOSYLTRANSFERASE"/>
    <property type="match status" value="1"/>
</dbReference>
<comment type="catalytic activity">
    <reaction evidence="5 6">
        <text>alpha-maltose 1-phosphate + [(1-&gt;4)-alpha-D-glucosyl](n) = [(1-&gt;4)-alpha-D-glucosyl](n+2) + phosphate</text>
        <dbReference type="Rhea" id="RHEA:42692"/>
        <dbReference type="Rhea" id="RHEA-COMP:9584"/>
        <dbReference type="Rhea" id="RHEA-COMP:10183"/>
        <dbReference type="ChEBI" id="CHEBI:15444"/>
        <dbReference type="ChEBI" id="CHEBI:43474"/>
        <dbReference type="ChEBI" id="CHEBI:63576"/>
        <dbReference type="EC" id="2.4.99.16"/>
    </reaction>
</comment>
<dbReference type="CDD" id="cd11344">
    <property type="entry name" value="AmyAc_GlgE_like"/>
    <property type="match status" value="1"/>
</dbReference>
<proteinExistence type="inferred from homology"/>
<feature type="site" description="Transition state stabilizer" evidence="6">
    <location>
        <position position="564"/>
    </location>
</feature>
<dbReference type="InterPro" id="IPR021828">
    <property type="entry name" value="GlgE_dom_N/S"/>
</dbReference>
<dbReference type="Gene3D" id="1.20.58.80">
    <property type="entry name" value="Phosphotransferase system, lactose/cellobiose-type IIA subunit"/>
    <property type="match status" value="1"/>
</dbReference>
<feature type="binding site" evidence="6">
    <location>
        <begin position="618"/>
        <end position="619"/>
    </location>
    <ligand>
        <name>alpha-maltose 1-phosphate</name>
        <dbReference type="ChEBI" id="CHEBI:63576"/>
    </ligand>
</feature>
<name>A0A375HXF8_9ACTN</name>
<comment type="similarity">
    <text evidence="6">Belongs to the glycosyl hydrolase 13 family. GlgE subfamily.</text>
</comment>
<dbReference type="Gene3D" id="2.60.40.1180">
    <property type="entry name" value="Golgi alpha-mannosidase II"/>
    <property type="match status" value="1"/>
</dbReference>
<feature type="compositionally biased region" description="Basic residues" evidence="7">
    <location>
        <begin position="1"/>
        <end position="10"/>
    </location>
</feature>
<protein>
    <recommendedName>
        <fullName evidence="6">Alpha-1,4-glucan:maltose-1-phosphate maltosyltransferase</fullName>
        <shortName evidence="6">GMPMT</shortName>
        <ecNumber evidence="6">2.4.99.16</ecNumber>
    </recommendedName>
    <alternativeName>
        <fullName evidence="6">(1-&gt;4)-alpha-D-glucan:maltose-1-phosphate alpha-D-maltosyltransferase</fullName>
    </alternativeName>
</protein>
<dbReference type="InterPro" id="IPR013783">
    <property type="entry name" value="Ig-like_fold"/>
</dbReference>
<feature type="domain" description="Glycosyl hydrolase family 13 catalytic" evidence="8">
    <location>
        <begin position="300"/>
        <end position="643"/>
    </location>
</feature>
<feature type="region of interest" description="Disordered" evidence="7">
    <location>
        <begin position="1"/>
        <end position="89"/>
    </location>
</feature>
<dbReference type="InterPro" id="IPR013780">
    <property type="entry name" value="Glyco_hydro_b"/>
</dbReference>
<dbReference type="HAMAP" id="MF_02124">
    <property type="entry name" value="GlgE"/>
    <property type="match status" value="1"/>
</dbReference>
<evidence type="ECO:0000256" key="4">
    <source>
        <dbReference type="ARBA" id="ARBA00023277"/>
    </source>
</evidence>
<evidence type="ECO:0000256" key="3">
    <source>
        <dbReference type="ARBA" id="ARBA00022679"/>
    </source>
</evidence>
<feature type="binding site" evidence="6">
    <location>
        <position position="408"/>
    </location>
    <ligand>
        <name>alpha-maltose 1-phosphate</name>
        <dbReference type="ChEBI" id="CHEBI:63576"/>
    </ligand>
</feature>
<feature type="active site" description="Nucleophile" evidence="6">
    <location>
        <position position="478"/>
    </location>
</feature>
<evidence type="ECO:0000313" key="10">
    <source>
        <dbReference type="Proteomes" id="UP000265962"/>
    </source>
</evidence>
<gene>
    <name evidence="6" type="primary">glgE</name>
    <name evidence="9" type="ORF">PROPJV5_0184</name>
</gene>
<keyword evidence="4 6" id="KW-0119">Carbohydrate metabolism</keyword>
<comment type="subunit">
    <text evidence="1 6">Homodimer.</text>
</comment>
<keyword evidence="3 6" id="KW-0808">Transferase</keyword>
<feature type="binding site" evidence="6">
    <location>
        <position position="348"/>
    </location>
    <ligand>
        <name>alpha-maltose 1-phosphate</name>
        <dbReference type="ChEBI" id="CHEBI:63576"/>
    </ligand>
</feature>
<dbReference type="Pfam" id="PF11896">
    <property type="entry name" value="GlgE_dom_N_S"/>
    <property type="match status" value="1"/>
</dbReference>
<dbReference type="SUPFAM" id="SSF51445">
    <property type="entry name" value="(Trans)glycosidases"/>
    <property type="match status" value="1"/>
</dbReference>
<evidence type="ECO:0000256" key="1">
    <source>
        <dbReference type="ARBA" id="ARBA00011738"/>
    </source>
</evidence>
<dbReference type="Pfam" id="PF21702">
    <property type="entry name" value="GLGE_C"/>
    <property type="match status" value="1"/>
</dbReference>
<evidence type="ECO:0000256" key="6">
    <source>
        <dbReference type="HAMAP-Rule" id="MF_02124"/>
    </source>
</evidence>
<dbReference type="InterPro" id="IPR026585">
    <property type="entry name" value="GlgE"/>
</dbReference>
<dbReference type="InterPro" id="IPR006047">
    <property type="entry name" value="GH13_cat_dom"/>
</dbReference>
<dbReference type="GO" id="GO:0016758">
    <property type="term" value="F:hexosyltransferase activity"/>
    <property type="evidence" value="ECO:0007669"/>
    <property type="project" value="UniProtKB-UniRule"/>
</dbReference>
<feature type="active site" description="Proton donor" evidence="6">
    <location>
        <position position="507"/>
    </location>
</feature>
<evidence type="ECO:0000313" key="9">
    <source>
        <dbReference type="EMBL" id="SPF67174.1"/>
    </source>
</evidence>